<reference evidence="3 4" key="1">
    <citation type="submission" date="2017-06" db="EMBL/GenBank/DDBJ databases">
        <authorList>
            <person name="Kim H.J."/>
            <person name="Triplett B.A."/>
        </authorList>
    </citation>
    <scope>NUCLEOTIDE SEQUENCE [LARGE SCALE GENOMIC DNA]</scope>
    <source>
        <strain evidence="3 4">13146</strain>
    </source>
</reference>
<feature type="transmembrane region" description="Helical" evidence="1">
    <location>
        <begin position="124"/>
        <end position="141"/>
    </location>
</feature>
<keyword evidence="1" id="KW-0812">Transmembrane</keyword>
<feature type="transmembrane region" description="Helical" evidence="1">
    <location>
        <begin position="147"/>
        <end position="165"/>
    </location>
</feature>
<feature type="domain" description="EamA" evidence="2">
    <location>
        <begin position="147"/>
        <end position="289"/>
    </location>
</feature>
<dbReference type="AlphaFoldDB" id="A0A246HHY5"/>
<feature type="transmembrane region" description="Helical" evidence="1">
    <location>
        <begin position="37"/>
        <end position="56"/>
    </location>
</feature>
<dbReference type="InterPro" id="IPR037185">
    <property type="entry name" value="EmrE-like"/>
</dbReference>
<keyword evidence="1" id="KW-0472">Membrane</keyword>
<dbReference type="PANTHER" id="PTHR22911:SF79">
    <property type="entry name" value="MOBA-LIKE NTP TRANSFERASE DOMAIN-CONTAINING PROTEIN"/>
    <property type="match status" value="1"/>
</dbReference>
<dbReference type="OrthoDB" id="9150437at2"/>
<dbReference type="GO" id="GO:0016020">
    <property type="term" value="C:membrane"/>
    <property type="evidence" value="ECO:0007669"/>
    <property type="project" value="InterPro"/>
</dbReference>
<protein>
    <submittedName>
        <fullName evidence="3">EamA family transporter</fullName>
    </submittedName>
</protein>
<feature type="transmembrane region" description="Helical" evidence="1">
    <location>
        <begin position="94"/>
        <end position="115"/>
    </location>
</feature>
<evidence type="ECO:0000313" key="3">
    <source>
        <dbReference type="EMBL" id="OWQ49901.1"/>
    </source>
</evidence>
<dbReference type="SUPFAM" id="SSF103481">
    <property type="entry name" value="Multidrug resistance efflux transporter EmrE"/>
    <property type="match status" value="2"/>
</dbReference>
<accession>A0A246HHY5</accession>
<feature type="transmembrane region" description="Helical" evidence="1">
    <location>
        <begin position="68"/>
        <end position="88"/>
    </location>
</feature>
<gene>
    <name evidence="3" type="ORF">CEE60_18095</name>
</gene>
<feature type="transmembrane region" description="Helical" evidence="1">
    <location>
        <begin position="177"/>
        <end position="197"/>
    </location>
</feature>
<dbReference type="Pfam" id="PF00892">
    <property type="entry name" value="EamA"/>
    <property type="match status" value="2"/>
</dbReference>
<comment type="caution">
    <text evidence="3">The sequence shown here is derived from an EMBL/GenBank/DDBJ whole genome shotgun (WGS) entry which is preliminary data.</text>
</comment>
<feature type="transmembrane region" description="Helical" evidence="1">
    <location>
        <begin position="217"/>
        <end position="237"/>
    </location>
</feature>
<evidence type="ECO:0000313" key="4">
    <source>
        <dbReference type="Proteomes" id="UP000198157"/>
    </source>
</evidence>
<organism evidence="3 4">
    <name type="scientific">Stenotrophomonas maltophilia</name>
    <name type="common">Pseudomonas maltophilia</name>
    <name type="synonym">Xanthomonas maltophilia</name>
    <dbReference type="NCBI Taxonomy" id="40324"/>
    <lineage>
        <taxon>Bacteria</taxon>
        <taxon>Pseudomonadati</taxon>
        <taxon>Pseudomonadota</taxon>
        <taxon>Gammaproteobacteria</taxon>
        <taxon>Lysobacterales</taxon>
        <taxon>Lysobacteraceae</taxon>
        <taxon>Stenotrophomonas</taxon>
        <taxon>Stenotrophomonas maltophilia group</taxon>
    </lineage>
</organism>
<feature type="transmembrane region" description="Helical" evidence="1">
    <location>
        <begin position="272"/>
        <end position="293"/>
    </location>
</feature>
<name>A0A246HHY5_STEMA</name>
<dbReference type="InterPro" id="IPR000620">
    <property type="entry name" value="EamA_dom"/>
</dbReference>
<evidence type="ECO:0000256" key="1">
    <source>
        <dbReference type="SAM" id="Phobius"/>
    </source>
</evidence>
<proteinExistence type="predicted"/>
<dbReference type="Proteomes" id="UP000198157">
    <property type="component" value="Unassembled WGS sequence"/>
</dbReference>
<sequence length="315" mass="33849">MPMTDTRRALLQIHFCVLLWGVTAILGKLITLPALPLVWWRMLLVVAMLALVPRVWRGLRQLSPRLVAGYCGVGALVALHWLTFYGAVKLANASVAATCIALAPVFTAVIEPWVAKRPFQFRELAFGLLVLPGVALVVGGVPDGMHLGVLIGALSALLVAIFGSLNKRLVSHADPLTVTALELGAGTLTLTLLAPVLPFLLPALASDLWVIPDLHDGLLLLALAGLCTLLPFALALVALRHISAYTSQLVTNLEPVYAILLAMVLLSEQRELTPLFYAGVAIIVGAVFLHPLLNRRRKVQHPELLATSEARNIAD</sequence>
<dbReference type="PANTHER" id="PTHR22911">
    <property type="entry name" value="ACYL-MALONYL CONDENSING ENZYME-RELATED"/>
    <property type="match status" value="1"/>
</dbReference>
<evidence type="ECO:0000259" key="2">
    <source>
        <dbReference type="Pfam" id="PF00892"/>
    </source>
</evidence>
<dbReference type="EMBL" id="NIVS01000055">
    <property type="protein sequence ID" value="OWQ49901.1"/>
    <property type="molecule type" value="Genomic_DNA"/>
</dbReference>
<keyword evidence="1" id="KW-1133">Transmembrane helix</keyword>
<feature type="transmembrane region" description="Helical" evidence="1">
    <location>
        <begin position="249"/>
        <end position="266"/>
    </location>
</feature>
<feature type="domain" description="EamA" evidence="2">
    <location>
        <begin position="10"/>
        <end position="138"/>
    </location>
</feature>